<dbReference type="InterPro" id="IPR007330">
    <property type="entry name" value="MIT_dom"/>
</dbReference>
<dbReference type="EMBL" id="HACA01009939">
    <property type="protein sequence ID" value="CDW27300.1"/>
    <property type="molecule type" value="Transcribed_RNA"/>
</dbReference>
<feature type="compositionally biased region" description="Polar residues" evidence="1">
    <location>
        <begin position="315"/>
        <end position="326"/>
    </location>
</feature>
<dbReference type="SUPFAM" id="SSF116846">
    <property type="entry name" value="MIT domain"/>
    <property type="match status" value="1"/>
</dbReference>
<reference evidence="3" key="1">
    <citation type="submission" date="2014-05" db="EMBL/GenBank/DDBJ databases">
        <authorList>
            <person name="Chronopoulou M."/>
        </authorList>
    </citation>
    <scope>NUCLEOTIDE SEQUENCE</scope>
    <source>
        <tissue evidence="3">Whole organism</tissue>
    </source>
</reference>
<dbReference type="RefSeq" id="XP_040563347.1">
    <property type="nucleotide sequence ID" value="XM_040707413.2"/>
</dbReference>
<protein>
    <recommendedName>
        <fullName evidence="2">MIT domain-containing protein</fullName>
    </recommendedName>
</protein>
<evidence type="ECO:0000259" key="2">
    <source>
        <dbReference type="Pfam" id="PF04212"/>
    </source>
</evidence>
<name>A0A0K2TN95_LEPSM</name>
<dbReference type="EMBL" id="HACA01009940">
    <property type="protein sequence ID" value="CDW27301.1"/>
    <property type="molecule type" value="Transcribed_RNA"/>
</dbReference>
<feature type="domain" description="MIT" evidence="2">
    <location>
        <begin position="34"/>
        <end position="101"/>
    </location>
</feature>
<feature type="region of interest" description="Disordered" evidence="1">
    <location>
        <begin position="315"/>
        <end position="349"/>
    </location>
</feature>
<dbReference type="EMBL" id="HACA01009938">
    <property type="protein sequence ID" value="CDW27299.1"/>
    <property type="molecule type" value="Transcribed_RNA"/>
</dbReference>
<dbReference type="Gene3D" id="1.20.58.80">
    <property type="entry name" value="Phosphotransferase system, lactose/cellobiose-type IIA subunit"/>
    <property type="match status" value="1"/>
</dbReference>
<dbReference type="RefSeq" id="XP_071742875.1">
    <property type="nucleotide sequence ID" value="XM_071886774.1"/>
</dbReference>
<dbReference type="RefSeq" id="XP_040563343.1">
    <property type="nucleotide sequence ID" value="XM_040707409.2"/>
</dbReference>
<accession>A0A0K2TN95</accession>
<dbReference type="RefSeq" id="XP_040563344.1">
    <property type="nucleotide sequence ID" value="XM_040707410.2"/>
</dbReference>
<dbReference type="OrthoDB" id="10665072at2759"/>
<sequence length="428" mass="47398">MSSSYLATTPSYSNTSTTLSTSSHSSYSSHATRLEKAKQLALQAVNQDSLQNYEKSAKFYREAIAEFRCLITKNRQLEKHPAIKSGVKEKIQICSERLKILDRYLLEQKDLSPLFKDVVDSELNNNTTDHSSYPVSKSVTLEKVENDYEVITPVAPTTTTKQMMITQSNSAAEECFVTMKDLRGSSISITGSTHSLYPRCEIKRASSIMSGASDFGIGEEIYENPSKLADITPPLADLKNELRLSLSSLSSDEGITTTIKRKKKPSSPIADADAIIVLDEYDDETRLLETSFEEEKDDEITYVRADRISTNTRFNKTYGDASSDSGISEERTVISSSSDSGSNISRNKSPISDCVDVGAGSLGGKDSSFSGSTYELYTKEDILLAETQQPTRERYDYVPPRAFARNKKEKESDGCFYLMACLDAFGVL</sequence>
<organism evidence="3">
    <name type="scientific">Lepeophtheirus salmonis</name>
    <name type="common">Salmon louse</name>
    <name type="synonym">Caligus salmonis</name>
    <dbReference type="NCBI Taxonomy" id="72036"/>
    <lineage>
        <taxon>Eukaryota</taxon>
        <taxon>Metazoa</taxon>
        <taxon>Ecdysozoa</taxon>
        <taxon>Arthropoda</taxon>
        <taxon>Crustacea</taxon>
        <taxon>Multicrustacea</taxon>
        <taxon>Hexanauplia</taxon>
        <taxon>Copepoda</taxon>
        <taxon>Siphonostomatoida</taxon>
        <taxon>Caligidae</taxon>
        <taxon>Lepeophtheirus</taxon>
    </lineage>
</organism>
<feature type="compositionally biased region" description="Low complexity" evidence="1">
    <location>
        <begin position="335"/>
        <end position="349"/>
    </location>
</feature>
<dbReference type="InterPro" id="IPR036181">
    <property type="entry name" value="MIT_dom_sf"/>
</dbReference>
<dbReference type="AlphaFoldDB" id="A0A0K2TN95"/>
<evidence type="ECO:0000313" key="3">
    <source>
        <dbReference type="EMBL" id="CDW27300.1"/>
    </source>
</evidence>
<dbReference type="GeneID" id="121113588"/>
<feature type="compositionally biased region" description="Low complexity" evidence="1">
    <location>
        <begin position="7"/>
        <end position="25"/>
    </location>
</feature>
<proteinExistence type="predicted"/>
<evidence type="ECO:0000256" key="1">
    <source>
        <dbReference type="SAM" id="MobiDB-lite"/>
    </source>
</evidence>
<feature type="region of interest" description="Disordered" evidence="1">
    <location>
        <begin position="1"/>
        <end position="25"/>
    </location>
</feature>
<dbReference type="RefSeq" id="XP_040563345.1">
    <property type="nucleotide sequence ID" value="XM_040707411.2"/>
</dbReference>
<dbReference type="KEGG" id="lsm:121113588"/>
<dbReference type="Pfam" id="PF04212">
    <property type="entry name" value="MIT"/>
    <property type="match status" value="1"/>
</dbReference>
<dbReference type="RefSeq" id="XP_040563348.1">
    <property type="nucleotide sequence ID" value="XM_040707414.2"/>
</dbReference>